<dbReference type="Pfam" id="PF00249">
    <property type="entry name" value="Myb_DNA-binding"/>
    <property type="match status" value="2"/>
</dbReference>
<evidence type="ECO:0000256" key="5">
    <source>
        <dbReference type="ARBA" id="ARBA00023163"/>
    </source>
</evidence>
<dbReference type="PROSITE" id="PS51293">
    <property type="entry name" value="SANT"/>
    <property type="match status" value="1"/>
</dbReference>
<dbReference type="Gene3D" id="1.10.10.60">
    <property type="entry name" value="Homeodomain-like"/>
    <property type="match status" value="2"/>
</dbReference>
<organism evidence="11 12">
    <name type="scientific">Perilla frutescens var. hirtella</name>
    <name type="common">Perilla citriodora</name>
    <name type="synonym">Perilla setoyensis</name>
    <dbReference type="NCBI Taxonomy" id="608512"/>
    <lineage>
        <taxon>Eukaryota</taxon>
        <taxon>Viridiplantae</taxon>
        <taxon>Streptophyta</taxon>
        <taxon>Embryophyta</taxon>
        <taxon>Tracheophyta</taxon>
        <taxon>Spermatophyta</taxon>
        <taxon>Magnoliopsida</taxon>
        <taxon>eudicotyledons</taxon>
        <taxon>Gunneridae</taxon>
        <taxon>Pentapetalae</taxon>
        <taxon>asterids</taxon>
        <taxon>lamiids</taxon>
        <taxon>Lamiales</taxon>
        <taxon>Lamiaceae</taxon>
        <taxon>Nepetoideae</taxon>
        <taxon>Elsholtzieae</taxon>
        <taxon>Perilla</taxon>
    </lineage>
</organism>
<keyword evidence="12" id="KW-1185">Reference proteome</keyword>
<protein>
    <submittedName>
        <fullName evidence="11">Duplicated homeodomain-like superfamily protein</fullName>
    </submittedName>
</protein>
<evidence type="ECO:0000313" key="12">
    <source>
        <dbReference type="Proteomes" id="UP001190926"/>
    </source>
</evidence>
<gene>
    <name evidence="11" type="ORF">C2S53_011436</name>
</gene>
<dbReference type="GO" id="GO:0003677">
    <property type="term" value="F:DNA binding"/>
    <property type="evidence" value="ECO:0007669"/>
    <property type="project" value="UniProtKB-KW"/>
</dbReference>
<dbReference type="InterPro" id="IPR017930">
    <property type="entry name" value="Myb_dom"/>
</dbReference>
<dbReference type="NCBIfam" id="TIGR01557">
    <property type="entry name" value="myb_SHAQKYF"/>
    <property type="match status" value="1"/>
</dbReference>
<dbReference type="EMBL" id="SDAM02000106">
    <property type="protein sequence ID" value="KAH6829657.1"/>
    <property type="molecule type" value="Genomic_DNA"/>
</dbReference>
<evidence type="ECO:0000256" key="6">
    <source>
        <dbReference type="ARBA" id="ARBA00023242"/>
    </source>
</evidence>
<feature type="domain" description="SANT" evidence="9">
    <location>
        <begin position="119"/>
        <end position="172"/>
    </location>
</feature>
<dbReference type="GO" id="GO:0005634">
    <property type="term" value="C:nucleus"/>
    <property type="evidence" value="ECO:0007669"/>
    <property type="project" value="UniProtKB-SubCell"/>
</dbReference>
<dbReference type="InterPro" id="IPR001005">
    <property type="entry name" value="SANT/Myb"/>
</dbReference>
<keyword evidence="6" id="KW-0539">Nucleus</keyword>
<feature type="domain" description="Myb-like" evidence="8">
    <location>
        <begin position="116"/>
        <end position="168"/>
    </location>
</feature>
<dbReference type="PROSITE" id="PS50090">
    <property type="entry name" value="MYB_LIKE"/>
    <property type="match status" value="2"/>
</dbReference>
<dbReference type="CDD" id="cd00167">
    <property type="entry name" value="SANT"/>
    <property type="match status" value="2"/>
</dbReference>
<keyword evidence="3" id="KW-0805">Transcription regulation</keyword>
<dbReference type="GO" id="GO:0009908">
    <property type="term" value="P:flower development"/>
    <property type="evidence" value="ECO:0007669"/>
    <property type="project" value="UniProtKB-ARBA"/>
</dbReference>
<evidence type="ECO:0000256" key="3">
    <source>
        <dbReference type="ARBA" id="ARBA00023015"/>
    </source>
</evidence>
<keyword evidence="2" id="KW-0217">Developmental protein</keyword>
<evidence type="ECO:0000256" key="2">
    <source>
        <dbReference type="ARBA" id="ARBA00022473"/>
    </source>
</evidence>
<dbReference type="InterPro" id="IPR006447">
    <property type="entry name" value="Myb_dom_plants"/>
</dbReference>
<keyword evidence="4" id="KW-0238">DNA-binding</keyword>
<dbReference type="InterPro" id="IPR017884">
    <property type="entry name" value="SANT_dom"/>
</dbReference>
<dbReference type="FunFam" id="1.10.10.60:FF:000009">
    <property type="entry name" value="transcription factor MYB1R1"/>
    <property type="match status" value="1"/>
</dbReference>
<feature type="compositionally biased region" description="Polar residues" evidence="7">
    <location>
        <begin position="202"/>
        <end position="216"/>
    </location>
</feature>
<evidence type="ECO:0000313" key="11">
    <source>
        <dbReference type="EMBL" id="KAH6829657.1"/>
    </source>
</evidence>
<proteinExistence type="predicted"/>
<dbReference type="SMART" id="SM00717">
    <property type="entry name" value="SANT"/>
    <property type="match status" value="2"/>
</dbReference>
<evidence type="ECO:0000259" key="10">
    <source>
        <dbReference type="PROSITE" id="PS51294"/>
    </source>
</evidence>
<comment type="caution">
    <text evidence="11">The sequence shown here is derived from an EMBL/GenBank/DDBJ whole genome shotgun (WGS) entry which is preliminary data.</text>
</comment>
<feature type="compositionally biased region" description="Basic residues" evidence="7">
    <location>
        <begin position="172"/>
        <end position="181"/>
    </location>
</feature>
<dbReference type="Proteomes" id="UP001190926">
    <property type="component" value="Unassembled WGS sequence"/>
</dbReference>
<dbReference type="PANTHER" id="PTHR44042">
    <property type="entry name" value="DUPLICATED HOMEODOMAIN-LIKE SUPERFAMILY PROTEIN-RELATED"/>
    <property type="match status" value="1"/>
</dbReference>
<sequence length="239" mass="27204">MYSIDENNHLMSCATVEWSRQEDKIFEKALVEFPEGVGDRWRKIAEYLPAKSPEEVKAHYEALLYDIAEIDSGRVELPSYSDESGSIGWENERARSRAPGQISFGSPGNRSRHLEVERKKGTPWTEDEHRLFLIGLDRYGKGDWRSISRNVVVTRTPTQVASHAQKYFLRHTSGKKERKRSSIHDITTAMDSLTVPPPAPTSLPTQGGFQDFNFSMPSGDLDQKRDSSIGVVTRESRRY</sequence>
<evidence type="ECO:0000259" key="8">
    <source>
        <dbReference type="PROSITE" id="PS50090"/>
    </source>
</evidence>
<comment type="subcellular location">
    <subcellularLocation>
        <location evidence="1">Nucleus</location>
    </subcellularLocation>
</comment>
<keyword evidence="5" id="KW-0804">Transcription</keyword>
<evidence type="ECO:0000256" key="7">
    <source>
        <dbReference type="SAM" id="MobiDB-lite"/>
    </source>
</evidence>
<feature type="region of interest" description="Disordered" evidence="7">
    <location>
        <begin position="172"/>
        <end position="239"/>
    </location>
</feature>
<dbReference type="AlphaFoldDB" id="A0AAD4J9M3"/>
<evidence type="ECO:0000256" key="1">
    <source>
        <dbReference type="ARBA" id="ARBA00004123"/>
    </source>
</evidence>
<feature type="region of interest" description="Disordered" evidence="7">
    <location>
        <begin position="81"/>
        <end position="119"/>
    </location>
</feature>
<dbReference type="GO" id="GO:0048262">
    <property type="term" value="P:determination of dorsal/ventral asymmetry"/>
    <property type="evidence" value="ECO:0007669"/>
    <property type="project" value="UniProtKB-ARBA"/>
</dbReference>
<dbReference type="InterPro" id="IPR009057">
    <property type="entry name" value="Homeodomain-like_sf"/>
</dbReference>
<feature type="domain" description="HTH myb-type" evidence="10">
    <location>
        <begin position="117"/>
        <end position="172"/>
    </location>
</feature>
<dbReference type="PROSITE" id="PS51294">
    <property type="entry name" value="HTH_MYB"/>
    <property type="match status" value="1"/>
</dbReference>
<dbReference type="FunFam" id="1.10.10.60:FF:000154">
    <property type="entry name" value="Transcription factor SRM1"/>
    <property type="match status" value="1"/>
</dbReference>
<evidence type="ECO:0000256" key="4">
    <source>
        <dbReference type="ARBA" id="ARBA00023125"/>
    </source>
</evidence>
<dbReference type="SUPFAM" id="SSF46689">
    <property type="entry name" value="Homeodomain-like"/>
    <property type="match status" value="2"/>
</dbReference>
<feature type="domain" description="Myb-like" evidence="8">
    <location>
        <begin position="18"/>
        <end position="64"/>
    </location>
</feature>
<evidence type="ECO:0000259" key="9">
    <source>
        <dbReference type="PROSITE" id="PS51293"/>
    </source>
</evidence>
<dbReference type="PANTHER" id="PTHR44042:SF69">
    <property type="entry name" value="TRANSCRIPTION FACTOR MYB-RELATED FAMILY"/>
    <property type="match status" value="1"/>
</dbReference>
<name>A0AAD4J9M3_PERFH</name>
<accession>A0AAD4J9M3</accession>
<reference evidence="11 12" key="1">
    <citation type="journal article" date="2021" name="Nat. Commun.">
        <title>Incipient diploidization of the medicinal plant Perilla within 10,000 years.</title>
        <authorList>
            <person name="Zhang Y."/>
            <person name="Shen Q."/>
            <person name="Leng L."/>
            <person name="Zhang D."/>
            <person name="Chen S."/>
            <person name="Shi Y."/>
            <person name="Ning Z."/>
            <person name="Chen S."/>
        </authorList>
    </citation>
    <scope>NUCLEOTIDE SEQUENCE [LARGE SCALE GENOMIC DNA]</scope>
    <source>
        <strain evidence="12">cv. PC099</strain>
    </source>
</reference>